<evidence type="ECO:0000313" key="1">
    <source>
        <dbReference type="EMBL" id="MBA0842294.1"/>
    </source>
</evidence>
<proteinExistence type="predicted"/>
<dbReference type="EMBL" id="JABFAE010000012">
    <property type="protein sequence ID" value="MBA0842294.1"/>
    <property type="molecule type" value="Genomic_DNA"/>
</dbReference>
<reference evidence="1 2" key="1">
    <citation type="journal article" date="2019" name="Genome Biol. Evol.">
        <title>Insights into the evolution of the New World diploid cottons (Gossypium, subgenus Houzingenia) based on genome sequencing.</title>
        <authorList>
            <person name="Grover C.E."/>
            <person name="Arick M.A. 2nd"/>
            <person name="Thrash A."/>
            <person name="Conover J.L."/>
            <person name="Sanders W.S."/>
            <person name="Peterson D.G."/>
            <person name="Frelichowski J.E."/>
            <person name="Scheffler J.A."/>
            <person name="Scheffler B.E."/>
            <person name="Wendel J.F."/>
        </authorList>
    </citation>
    <scope>NUCLEOTIDE SEQUENCE [LARGE SCALE GENOMIC DNA]</scope>
    <source>
        <strain evidence="1">6</strain>
        <tissue evidence="1">Leaf</tissue>
    </source>
</reference>
<dbReference type="AlphaFoldDB" id="A0A7J9K7B1"/>
<accession>A0A7J9K7B1</accession>
<sequence>MDLSEFVSSYGLPSSVVYLRMLKGQEEALGIASLVDSNWVSLRTNGSVKLDEGFAAAGGFVCNHNDGWIMGFCGYLGNCTVVEAEL</sequence>
<name>A0A7J9K7B1_9ROSI</name>
<gene>
    <name evidence="1" type="ORF">Goarm_002129</name>
</gene>
<evidence type="ECO:0008006" key="3">
    <source>
        <dbReference type="Google" id="ProtNLM"/>
    </source>
</evidence>
<organism evidence="1 2">
    <name type="scientific">Gossypium armourianum</name>
    <dbReference type="NCBI Taxonomy" id="34283"/>
    <lineage>
        <taxon>Eukaryota</taxon>
        <taxon>Viridiplantae</taxon>
        <taxon>Streptophyta</taxon>
        <taxon>Embryophyta</taxon>
        <taxon>Tracheophyta</taxon>
        <taxon>Spermatophyta</taxon>
        <taxon>Magnoliopsida</taxon>
        <taxon>eudicotyledons</taxon>
        <taxon>Gunneridae</taxon>
        <taxon>Pentapetalae</taxon>
        <taxon>rosids</taxon>
        <taxon>malvids</taxon>
        <taxon>Malvales</taxon>
        <taxon>Malvaceae</taxon>
        <taxon>Malvoideae</taxon>
        <taxon>Gossypium</taxon>
    </lineage>
</organism>
<dbReference type="Proteomes" id="UP000593575">
    <property type="component" value="Unassembled WGS sequence"/>
</dbReference>
<evidence type="ECO:0000313" key="2">
    <source>
        <dbReference type="Proteomes" id="UP000593575"/>
    </source>
</evidence>
<comment type="caution">
    <text evidence="1">The sequence shown here is derived from an EMBL/GenBank/DDBJ whole genome shotgun (WGS) entry which is preliminary data.</text>
</comment>
<keyword evidence="2" id="KW-1185">Reference proteome</keyword>
<protein>
    <recommendedName>
        <fullName evidence="3">RNase H type-1 domain-containing protein</fullName>
    </recommendedName>
</protein>